<proteinExistence type="predicted"/>
<reference evidence="1 2" key="1">
    <citation type="submission" date="2019-05" db="EMBL/GenBank/DDBJ databases">
        <title>Marivita sp. nov. isolated from sea sediment.</title>
        <authorList>
            <person name="Kim W."/>
        </authorList>
    </citation>
    <scope>NUCLEOTIDE SEQUENCE [LARGE SCALE GENOMIC DNA]</scope>
    <source>
        <strain evidence="1 2">CAU 1492</strain>
    </source>
</reference>
<name>A0ABY2XBJ6_9RHOB</name>
<keyword evidence="2" id="KW-1185">Reference proteome</keyword>
<dbReference type="EMBL" id="VCPC01000002">
    <property type="protein sequence ID" value="TMV13220.1"/>
    <property type="molecule type" value="Genomic_DNA"/>
</dbReference>
<accession>A0ABY2XBJ6</accession>
<comment type="caution">
    <text evidence="1">The sequence shown here is derived from an EMBL/GenBank/DDBJ whole genome shotgun (WGS) entry which is preliminary data.</text>
</comment>
<sequence>MTAGIGHNNGPVMEAGQTYRAYQWRQAQRALMPEAIPLQIVRMRMRRATELGMSYKAYASVRRTSGHDILGLLFSSNALRIIGNGARMPEDERARLEAVVKASKLAMVHRPNHPGVVLAQNPELDATDAAPLFTDSWSAMRARLEQFVQTQQLPGNRVLVVGDAPLESEWATAARAAGYLPADAYFAQPLR</sequence>
<dbReference type="Proteomes" id="UP001191082">
    <property type="component" value="Unassembled WGS sequence"/>
</dbReference>
<gene>
    <name evidence="1" type="ORF">FGK64_10685</name>
</gene>
<evidence type="ECO:0000313" key="1">
    <source>
        <dbReference type="EMBL" id="TMV13220.1"/>
    </source>
</evidence>
<organism evidence="1 2">
    <name type="scientific">Arenibacterium halophilum</name>
    <dbReference type="NCBI Taxonomy" id="2583821"/>
    <lineage>
        <taxon>Bacteria</taxon>
        <taxon>Pseudomonadati</taxon>
        <taxon>Pseudomonadota</taxon>
        <taxon>Alphaproteobacteria</taxon>
        <taxon>Rhodobacterales</taxon>
        <taxon>Paracoccaceae</taxon>
        <taxon>Arenibacterium</taxon>
    </lineage>
</organism>
<dbReference type="RefSeq" id="WP_138863776.1">
    <property type="nucleotide sequence ID" value="NZ_VCPC01000002.1"/>
</dbReference>
<protein>
    <submittedName>
        <fullName evidence="1">Uncharacterized protein</fullName>
    </submittedName>
</protein>
<evidence type="ECO:0000313" key="2">
    <source>
        <dbReference type="Proteomes" id="UP001191082"/>
    </source>
</evidence>